<keyword evidence="6" id="KW-0520">NAD</keyword>
<comment type="similarity">
    <text evidence="1">Belongs to the DapB family.</text>
</comment>
<dbReference type="EC" id="1.17.1.8" evidence="9 12"/>
<dbReference type="CDD" id="cd02274">
    <property type="entry name" value="DHDPR_N"/>
    <property type="match status" value="1"/>
</dbReference>
<evidence type="ECO:0000256" key="3">
    <source>
        <dbReference type="ARBA" id="ARBA00022857"/>
    </source>
</evidence>
<dbReference type="Pfam" id="PF05173">
    <property type="entry name" value="DapB_C"/>
    <property type="match status" value="1"/>
</dbReference>
<dbReference type="EMBL" id="HG934468">
    <property type="protein sequence ID" value="CDN31325.1"/>
    <property type="molecule type" value="Genomic_DNA"/>
</dbReference>
<comment type="catalytic activity">
    <reaction evidence="10">
        <text>(S)-2,3,4,5-tetrahydrodipicolinate + NADP(+) + H2O = (2S,4S)-4-hydroxy-2,3,4,5-tetrahydrodipicolinate + NADPH + H(+)</text>
        <dbReference type="Rhea" id="RHEA:35331"/>
        <dbReference type="ChEBI" id="CHEBI:15377"/>
        <dbReference type="ChEBI" id="CHEBI:15378"/>
        <dbReference type="ChEBI" id="CHEBI:16845"/>
        <dbReference type="ChEBI" id="CHEBI:57783"/>
        <dbReference type="ChEBI" id="CHEBI:58349"/>
        <dbReference type="ChEBI" id="CHEBI:67139"/>
        <dbReference type="EC" id="1.17.1.8"/>
    </reaction>
</comment>
<evidence type="ECO:0000259" key="14">
    <source>
        <dbReference type="Pfam" id="PF05173"/>
    </source>
</evidence>
<evidence type="ECO:0000256" key="12">
    <source>
        <dbReference type="NCBIfam" id="TIGR00036"/>
    </source>
</evidence>
<dbReference type="HOGENOM" id="CLU_047479_1_0_10"/>
<evidence type="ECO:0000256" key="5">
    <source>
        <dbReference type="ARBA" id="ARBA00023002"/>
    </source>
</evidence>
<dbReference type="InterPro" id="IPR036291">
    <property type="entry name" value="NAD(P)-bd_dom_sf"/>
</dbReference>
<keyword evidence="4" id="KW-0220">Diaminopimelate biosynthesis</keyword>
<dbReference type="eggNOG" id="COG0289">
    <property type="taxonomic scope" value="Bacteria"/>
</dbReference>
<dbReference type="InterPro" id="IPR023940">
    <property type="entry name" value="DHDPR_bac"/>
</dbReference>
<dbReference type="GO" id="GO:0019877">
    <property type="term" value="P:diaminopimelate biosynthetic process"/>
    <property type="evidence" value="ECO:0007669"/>
    <property type="project" value="UniProtKB-KW"/>
</dbReference>
<keyword evidence="7" id="KW-0457">Lysine biosynthesis</keyword>
<dbReference type="PATRIC" id="fig|1433126.3.peg.1223"/>
<dbReference type="OrthoDB" id="9790352at2"/>
<sequence length="240" mass="26398">MKVALIGYGKMGREIEKVLVSRAHEVVLTIDINNAQDFTAKNLRKADVAIEFSAPDAAFGNIVRCLEAGVPVVCGTTAWLSKLDEVIQLCKKNEGAFFYASNYSIGVNLFFKINRELAALMNRFSEYDVTLNEIHHTQKRDAPSGTAITLAEGIVENCERKTEWFMGPTRGATTYPEKLEVTAQRRSVVPGTHTIVWESPADTITIEHVAKNRSGFAVGAVVAAEFIVGKKGVFTMEDIL</sequence>
<dbReference type="PANTHER" id="PTHR20836:SF0">
    <property type="entry name" value="4-HYDROXY-TETRAHYDRODIPICOLINATE REDUCTASE 1, CHLOROPLASTIC-RELATED"/>
    <property type="match status" value="1"/>
</dbReference>
<gene>
    <name evidence="15" type="ORF">BN938_1231</name>
</gene>
<evidence type="ECO:0000259" key="13">
    <source>
        <dbReference type="Pfam" id="PF01113"/>
    </source>
</evidence>
<accession>A0A060R7P8</accession>
<reference evidence="15 16" key="1">
    <citation type="journal article" date="2015" name="Genome Announc.">
        <title>Complete Genome Sequence of the Novel Leech Symbiont Mucinivorans hirudinis M3T.</title>
        <authorList>
            <person name="Nelson M.C."/>
            <person name="Bomar L."/>
            <person name="Graf J."/>
        </authorList>
    </citation>
    <scope>NUCLEOTIDE SEQUENCE [LARGE SCALE GENOMIC DNA]</scope>
    <source>
        <strain evidence="16">M3</strain>
    </source>
</reference>
<dbReference type="PIRSF" id="PIRSF000161">
    <property type="entry name" value="DHPR"/>
    <property type="match status" value="1"/>
</dbReference>
<dbReference type="GO" id="GO:0005829">
    <property type="term" value="C:cytosol"/>
    <property type="evidence" value="ECO:0007669"/>
    <property type="project" value="TreeGrafter"/>
</dbReference>
<evidence type="ECO:0000256" key="7">
    <source>
        <dbReference type="ARBA" id="ARBA00023154"/>
    </source>
</evidence>
<comment type="pathway">
    <text evidence="8">Amino-acid biosynthesis; L-lysine biosynthesis via DAP pathway; (S)-tetrahydrodipicolinate from L-aspartate: step 4/4.</text>
</comment>
<dbReference type="SUPFAM" id="SSF51735">
    <property type="entry name" value="NAD(P)-binding Rossmann-fold domains"/>
    <property type="match status" value="1"/>
</dbReference>
<dbReference type="InterPro" id="IPR022663">
    <property type="entry name" value="DapB_C"/>
</dbReference>
<feature type="domain" description="Dihydrodipicolinate reductase N-terminal" evidence="13">
    <location>
        <begin position="1"/>
        <end position="103"/>
    </location>
</feature>
<dbReference type="KEGG" id="rbc:BN938_1231"/>
<dbReference type="PANTHER" id="PTHR20836">
    <property type="entry name" value="DIHYDRODIPICOLINATE REDUCTASE"/>
    <property type="match status" value="1"/>
</dbReference>
<dbReference type="AlphaFoldDB" id="A0A060R7P8"/>
<evidence type="ECO:0000313" key="15">
    <source>
        <dbReference type="EMBL" id="CDN31325.1"/>
    </source>
</evidence>
<protein>
    <recommendedName>
        <fullName evidence="9 12">4-hydroxy-tetrahydrodipicolinate reductase</fullName>
        <ecNumber evidence="9 12">1.17.1.8</ecNumber>
    </recommendedName>
</protein>
<evidence type="ECO:0000313" key="16">
    <source>
        <dbReference type="Proteomes" id="UP000027616"/>
    </source>
</evidence>
<dbReference type="Proteomes" id="UP000027616">
    <property type="component" value="Chromosome I"/>
</dbReference>
<keyword evidence="5 15" id="KW-0560">Oxidoreductase</keyword>
<dbReference type="NCBIfam" id="TIGR00036">
    <property type="entry name" value="dapB"/>
    <property type="match status" value="1"/>
</dbReference>
<organism evidence="15 16">
    <name type="scientific">Mucinivorans hirudinis</name>
    <dbReference type="NCBI Taxonomy" id="1433126"/>
    <lineage>
        <taxon>Bacteria</taxon>
        <taxon>Pseudomonadati</taxon>
        <taxon>Bacteroidota</taxon>
        <taxon>Bacteroidia</taxon>
        <taxon>Bacteroidales</taxon>
        <taxon>Rikenellaceae</taxon>
        <taxon>Mucinivorans</taxon>
    </lineage>
</organism>
<comment type="catalytic activity">
    <reaction evidence="11">
        <text>(S)-2,3,4,5-tetrahydrodipicolinate + NAD(+) + H2O = (2S,4S)-4-hydroxy-2,3,4,5-tetrahydrodipicolinate + NADH + H(+)</text>
        <dbReference type="Rhea" id="RHEA:35323"/>
        <dbReference type="ChEBI" id="CHEBI:15377"/>
        <dbReference type="ChEBI" id="CHEBI:15378"/>
        <dbReference type="ChEBI" id="CHEBI:16845"/>
        <dbReference type="ChEBI" id="CHEBI:57540"/>
        <dbReference type="ChEBI" id="CHEBI:57945"/>
        <dbReference type="ChEBI" id="CHEBI:67139"/>
        <dbReference type="EC" id="1.17.1.8"/>
    </reaction>
</comment>
<keyword evidence="2" id="KW-0028">Amino-acid biosynthesis</keyword>
<dbReference type="Gene3D" id="3.40.50.720">
    <property type="entry name" value="NAD(P)-binding Rossmann-like Domain"/>
    <property type="match status" value="1"/>
</dbReference>
<evidence type="ECO:0000256" key="11">
    <source>
        <dbReference type="ARBA" id="ARBA00049396"/>
    </source>
</evidence>
<evidence type="ECO:0000256" key="6">
    <source>
        <dbReference type="ARBA" id="ARBA00023027"/>
    </source>
</evidence>
<keyword evidence="16" id="KW-1185">Reference proteome</keyword>
<dbReference type="GO" id="GO:0008839">
    <property type="term" value="F:4-hydroxy-tetrahydrodipicolinate reductase"/>
    <property type="evidence" value="ECO:0007669"/>
    <property type="project" value="UniProtKB-UniRule"/>
</dbReference>
<evidence type="ECO:0000256" key="10">
    <source>
        <dbReference type="ARBA" id="ARBA00049080"/>
    </source>
</evidence>
<keyword evidence="3" id="KW-0521">NADP</keyword>
<feature type="domain" description="Dihydrodipicolinate reductase C-terminal" evidence="14">
    <location>
        <begin position="106"/>
        <end position="240"/>
    </location>
</feature>
<evidence type="ECO:0000256" key="9">
    <source>
        <dbReference type="ARBA" id="ARBA00038983"/>
    </source>
</evidence>
<dbReference type="GO" id="GO:0009089">
    <property type="term" value="P:lysine biosynthetic process via diaminopimelate"/>
    <property type="evidence" value="ECO:0007669"/>
    <property type="project" value="UniProtKB-UniRule"/>
</dbReference>
<evidence type="ECO:0000256" key="1">
    <source>
        <dbReference type="ARBA" id="ARBA00006642"/>
    </source>
</evidence>
<name>A0A060R7P8_9BACT</name>
<evidence type="ECO:0000256" key="8">
    <source>
        <dbReference type="ARBA" id="ARBA00037922"/>
    </source>
</evidence>
<evidence type="ECO:0000256" key="4">
    <source>
        <dbReference type="ARBA" id="ARBA00022915"/>
    </source>
</evidence>
<dbReference type="SUPFAM" id="SSF55347">
    <property type="entry name" value="Glyceraldehyde-3-phosphate dehydrogenase-like, C-terminal domain"/>
    <property type="match status" value="1"/>
</dbReference>
<dbReference type="Gene3D" id="3.30.360.10">
    <property type="entry name" value="Dihydrodipicolinate Reductase, domain 2"/>
    <property type="match status" value="1"/>
</dbReference>
<dbReference type="Pfam" id="PF01113">
    <property type="entry name" value="DapB_N"/>
    <property type="match status" value="1"/>
</dbReference>
<dbReference type="STRING" id="1433126.BN938_1231"/>
<proteinExistence type="inferred from homology"/>
<dbReference type="InterPro" id="IPR000846">
    <property type="entry name" value="DapB_N"/>
</dbReference>
<evidence type="ECO:0000256" key="2">
    <source>
        <dbReference type="ARBA" id="ARBA00022605"/>
    </source>
</evidence>